<gene>
    <name evidence="2" type="ORF">PG999_007364</name>
</gene>
<dbReference type="AlphaFoldDB" id="A0AAW0QY30"/>
<feature type="signal peptide" evidence="1">
    <location>
        <begin position="1"/>
        <end position="18"/>
    </location>
</feature>
<name>A0AAW0QY30_9PEZI</name>
<protein>
    <submittedName>
        <fullName evidence="2">Uncharacterized protein</fullName>
    </submittedName>
</protein>
<accession>A0AAW0QY30</accession>
<evidence type="ECO:0000256" key="1">
    <source>
        <dbReference type="SAM" id="SignalP"/>
    </source>
</evidence>
<dbReference type="Proteomes" id="UP001392437">
    <property type="component" value="Unassembled WGS sequence"/>
</dbReference>
<evidence type="ECO:0000313" key="2">
    <source>
        <dbReference type="EMBL" id="KAK8115295.1"/>
    </source>
</evidence>
<organism evidence="2 3">
    <name type="scientific">Apiospora kogelbergensis</name>
    <dbReference type="NCBI Taxonomy" id="1337665"/>
    <lineage>
        <taxon>Eukaryota</taxon>
        <taxon>Fungi</taxon>
        <taxon>Dikarya</taxon>
        <taxon>Ascomycota</taxon>
        <taxon>Pezizomycotina</taxon>
        <taxon>Sordariomycetes</taxon>
        <taxon>Xylariomycetidae</taxon>
        <taxon>Amphisphaeriales</taxon>
        <taxon>Apiosporaceae</taxon>
        <taxon>Apiospora</taxon>
    </lineage>
</organism>
<dbReference type="EMBL" id="JAQQWP010000006">
    <property type="protein sequence ID" value="KAK8115295.1"/>
    <property type="molecule type" value="Genomic_DNA"/>
</dbReference>
<keyword evidence="1" id="KW-0732">Signal</keyword>
<reference evidence="2 3" key="1">
    <citation type="submission" date="2023-01" db="EMBL/GenBank/DDBJ databases">
        <title>Analysis of 21 Apiospora genomes using comparative genomics revels a genus with tremendous synthesis potential of carbohydrate active enzymes and secondary metabolites.</title>
        <authorList>
            <person name="Sorensen T."/>
        </authorList>
    </citation>
    <scope>NUCLEOTIDE SEQUENCE [LARGE SCALE GENOMIC DNA]</scope>
    <source>
        <strain evidence="2 3">CBS 117206</strain>
    </source>
</reference>
<comment type="caution">
    <text evidence="2">The sequence shown here is derived from an EMBL/GenBank/DDBJ whole genome shotgun (WGS) entry which is preliminary data.</text>
</comment>
<evidence type="ECO:0000313" key="3">
    <source>
        <dbReference type="Proteomes" id="UP001392437"/>
    </source>
</evidence>
<sequence length="483" mass="55245">MKLQRLTWMLGLVPLVSSADAPKGDSCKVYKGYNCAEPGTKLEPSADYDFDDSEKSLTGEKRAIDPRDVDFTTLDSETGINVTNLVRRQDYDHVDVATLHARVEDTLEANDADEEDGLVEAYRQLTNRGQLERRGGDRKLQVCLNKASMTYNAPPYPNAADDDYYDAKTWDDCQDYKLEKKTKAQVDRENAARKKKDPKIKDRTFADEHVLEIQLIKAFSLEKFGGTPRGAKPKGEVPSFPLSVQAHDYKEMCKYLSDFWNKGRQLSNVDNKKAWDFVANAWPSRVDGAAHDGKEMIKLESRVNGVKARAFGWTAIYAKDEQDKAKMNIENADEFIKNIKEMILVSEYMKRDEVQKIFKAQGDRVKIKFKEVEEGLEKNWAKEPRKYIKQGLDMMWAKWLKEHVPKASKKLADEIAVHAGILETFIEQRELFEDIQKKKPEKDRVKITPEEQKLLDGMKASVKKAKAVLVSDQTKPLIPNPWA</sequence>
<feature type="chain" id="PRO_5043777076" evidence="1">
    <location>
        <begin position="19"/>
        <end position="483"/>
    </location>
</feature>
<keyword evidence="3" id="KW-1185">Reference proteome</keyword>
<proteinExistence type="predicted"/>